<dbReference type="PROSITE" id="PS51257">
    <property type="entry name" value="PROKAR_LIPOPROTEIN"/>
    <property type="match status" value="1"/>
</dbReference>
<feature type="signal peptide" evidence="6">
    <location>
        <begin position="1"/>
        <end position="24"/>
    </location>
</feature>
<evidence type="ECO:0000256" key="1">
    <source>
        <dbReference type="ARBA" id="ARBA00000971"/>
    </source>
</evidence>
<comment type="similarity">
    <text evidence="5">Belongs to the FKBP-type PPIase family.</text>
</comment>
<evidence type="ECO:0000256" key="6">
    <source>
        <dbReference type="SAM" id="SignalP"/>
    </source>
</evidence>
<comment type="catalytic activity">
    <reaction evidence="1 4 5">
        <text>[protein]-peptidylproline (omega=180) = [protein]-peptidylproline (omega=0)</text>
        <dbReference type="Rhea" id="RHEA:16237"/>
        <dbReference type="Rhea" id="RHEA-COMP:10747"/>
        <dbReference type="Rhea" id="RHEA-COMP:10748"/>
        <dbReference type="ChEBI" id="CHEBI:83833"/>
        <dbReference type="ChEBI" id="CHEBI:83834"/>
        <dbReference type="EC" id="5.2.1.8"/>
    </reaction>
</comment>
<feature type="chain" id="PRO_5045323479" description="Peptidyl-prolyl cis-trans isomerase" evidence="6">
    <location>
        <begin position="25"/>
        <end position="297"/>
    </location>
</feature>
<keyword evidence="2 4" id="KW-0697">Rotamase</keyword>
<organism evidence="8 9">
    <name type="scientific">Fibrella forsythiae</name>
    <dbReference type="NCBI Taxonomy" id="2817061"/>
    <lineage>
        <taxon>Bacteria</taxon>
        <taxon>Pseudomonadati</taxon>
        <taxon>Bacteroidota</taxon>
        <taxon>Cytophagia</taxon>
        <taxon>Cytophagales</taxon>
        <taxon>Spirosomataceae</taxon>
        <taxon>Fibrella</taxon>
    </lineage>
</organism>
<keyword evidence="9" id="KW-1185">Reference proteome</keyword>
<dbReference type="EC" id="5.2.1.8" evidence="5"/>
<feature type="domain" description="PPIase FKBP-type" evidence="7">
    <location>
        <begin position="75"/>
        <end position="163"/>
    </location>
</feature>
<evidence type="ECO:0000259" key="7">
    <source>
        <dbReference type="PROSITE" id="PS50059"/>
    </source>
</evidence>
<dbReference type="Pfam" id="PF00254">
    <property type="entry name" value="FKBP_C"/>
    <property type="match status" value="2"/>
</dbReference>
<dbReference type="InterPro" id="IPR001179">
    <property type="entry name" value="PPIase_FKBP_dom"/>
</dbReference>
<keyword evidence="6" id="KW-0732">Signal</keyword>
<name>A0ABS3JII4_9BACT</name>
<accession>A0ABS3JII4</accession>
<dbReference type="EMBL" id="JAFMYW010000004">
    <property type="protein sequence ID" value="MBO0949824.1"/>
    <property type="molecule type" value="Genomic_DNA"/>
</dbReference>
<feature type="domain" description="PPIase FKBP-type" evidence="7">
    <location>
        <begin position="205"/>
        <end position="297"/>
    </location>
</feature>
<gene>
    <name evidence="8" type="ORF">J2I46_14605</name>
</gene>
<dbReference type="Proteomes" id="UP000664628">
    <property type="component" value="Unassembled WGS sequence"/>
</dbReference>
<evidence type="ECO:0000256" key="4">
    <source>
        <dbReference type="PROSITE-ProRule" id="PRU00277"/>
    </source>
</evidence>
<comment type="caution">
    <text evidence="8">The sequence shown here is derived from an EMBL/GenBank/DDBJ whole genome shotgun (WGS) entry which is preliminary data.</text>
</comment>
<dbReference type="InterPro" id="IPR050689">
    <property type="entry name" value="FKBP-type_PPIase"/>
</dbReference>
<reference evidence="8 9" key="1">
    <citation type="submission" date="2021-03" db="EMBL/GenBank/DDBJ databases">
        <title>Fibrella sp. HMF5405 genome sequencing and assembly.</title>
        <authorList>
            <person name="Kang H."/>
            <person name="Kim H."/>
            <person name="Bae S."/>
            <person name="Joh K."/>
        </authorList>
    </citation>
    <scope>NUCLEOTIDE SEQUENCE [LARGE SCALE GENOMIC DNA]</scope>
    <source>
        <strain evidence="8 9">HMF5405</strain>
    </source>
</reference>
<evidence type="ECO:0000256" key="5">
    <source>
        <dbReference type="RuleBase" id="RU003915"/>
    </source>
</evidence>
<protein>
    <recommendedName>
        <fullName evidence="5">Peptidyl-prolyl cis-trans isomerase</fullName>
        <ecNumber evidence="5">5.2.1.8</ecNumber>
    </recommendedName>
</protein>
<dbReference type="PANTHER" id="PTHR10516">
    <property type="entry name" value="PEPTIDYL-PROLYL CIS-TRANS ISOMERASE"/>
    <property type="match status" value="1"/>
</dbReference>
<keyword evidence="3 4" id="KW-0413">Isomerase</keyword>
<dbReference type="RefSeq" id="WP_207329786.1">
    <property type="nucleotide sequence ID" value="NZ_JAFMYW010000004.1"/>
</dbReference>
<evidence type="ECO:0000313" key="8">
    <source>
        <dbReference type="EMBL" id="MBO0949824.1"/>
    </source>
</evidence>
<evidence type="ECO:0000256" key="3">
    <source>
        <dbReference type="ARBA" id="ARBA00023235"/>
    </source>
</evidence>
<proteinExistence type="inferred from homology"/>
<dbReference type="GO" id="GO:0016853">
    <property type="term" value="F:isomerase activity"/>
    <property type="evidence" value="ECO:0007669"/>
    <property type="project" value="UniProtKB-KW"/>
</dbReference>
<dbReference type="PANTHER" id="PTHR10516:SF443">
    <property type="entry name" value="FK506-BINDING PROTEIN 59-RELATED"/>
    <property type="match status" value="1"/>
</dbReference>
<sequence length="297" mass="31705">MRKLSLAFVAAATIAISFTSCKDAYVDPTQDTFVKDTTSIGTYARKNGLAVTETNYGVRYVITKANPSGKLPSVADELEFLYTISKLDGTVIDIAARDTAIYFPFGLNAMLPGLEAGFAKVREGEKAIFLIPSYAAFGSSDAVGGKLPANTPVRFDITLNRARSEDQQIESYIERNKYTVSELQTNGLRVIKTLAVPTGAPLIDGQTVTIKYSGSLLRATKPFDDGGGKTLDVPLGRGSFIPGFETGLKSLRVGEKGVLVFPSSLGYGTTIKYDAVGNVAIPPYSPLAFTVEVVSAK</sequence>
<dbReference type="PROSITE" id="PS50059">
    <property type="entry name" value="FKBP_PPIASE"/>
    <property type="match status" value="2"/>
</dbReference>
<dbReference type="SUPFAM" id="SSF54534">
    <property type="entry name" value="FKBP-like"/>
    <property type="match status" value="2"/>
</dbReference>
<evidence type="ECO:0000256" key="2">
    <source>
        <dbReference type="ARBA" id="ARBA00023110"/>
    </source>
</evidence>
<evidence type="ECO:0000313" key="9">
    <source>
        <dbReference type="Proteomes" id="UP000664628"/>
    </source>
</evidence>
<dbReference type="Gene3D" id="3.10.50.40">
    <property type="match status" value="2"/>
</dbReference>
<dbReference type="InterPro" id="IPR046357">
    <property type="entry name" value="PPIase_dom_sf"/>
</dbReference>